<protein>
    <submittedName>
        <fullName evidence="1">Uncharacterized protein</fullName>
    </submittedName>
</protein>
<dbReference type="GO" id="GO:0003677">
    <property type="term" value="F:DNA binding"/>
    <property type="evidence" value="ECO:0007669"/>
    <property type="project" value="InterPro"/>
</dbReference>
<name>A0A2W5AVU5_9CORY</name>
<dbReference type="CDD" id="cd00093">
    <property type="entry name" value="HTH_XRE"/>
    <property type="match status" value="1"/>
</dbReference>
<comment type="caution">
    <text evidence="1">The sequence shown here is derived from an EMBL/GenBank/DDBJ whole genome shotgun (WGS) entry which is preliminary data.</text>
</comment>
<organism evidence="1 2">
    <name type="scientific">Corynebacterium urealyticum</name>
    <dbReference type="NCBI Taxonomy" id="43771"/>
    <lineage>
        <taxon>Bacteria</taxon>
        <taxon>Bacillati</taxon>
        <taxon>Actinomycetota</taxon>
        <taxon>Actinomycetes</taxon>
        <taxon>Mycobacteriales</taxon>
        <taxon>Corynebacteriaceae</taxon>
        <taxon>Corynebacterium</taxon>
    </lineage>
</organism>
<dbReference type="Proteomes" id="UP000249451">
    <property type="component" value="Unassembled WGS sequence"/>
</dbReference>
<proteinExistence type="predicted"/>
<sequence>MAVLRSQLGLSIKDLAGVAGVSERRAHAWLAGTGHPSPAAVARLDTAHRTFQQQLRERLTVLLRSRTRPVVLSVAGEDEVAQVAALAVVLELRGIPYRLQDTTTA</sequence>
<accession>A0A2W5AVU5</accession>
<dbReference type="EMBL" id="QFNY01000413">
    <property type="protein sequence ID" value="PZO97426.1"/>
    <property type="molecule type" value="Genomic_DNA"/>
</dbReference>
<dbReference type="Gene3D" id="1.10.260.40">
    <property type="entry name" value="lambda repressor-like DNA-binding domains"/>
    <property type="match status" value="1"/>
</dbReference>
<dbReference type="AlphaFoldDB" id="A0A2W5AVU5"/>
<evidence type="ECO:0000313" key="2">
    <source>
        <dbReference type="Proteomes" id="UP000249451"/>
    </source>
</evidence>
<reference evidence="1 2" key="1">
    <citation type="submission" date="2017-11" db="EMBL/GenBank/DDBJ databases">
        <title>Infants hospitalized years apart are colonized by the same room-sourced microbial strains.</title>
        <authorList>
            <person name="Brooks B."/>
            <person name="Olm M.R."/>
            <person name="Firek B.A."/>
            <person name="Baker R."/>
            <person name="Thomas B.C."/>
            <person name="Morowitz M.J."/>
            <person name="Banfield J.F."/>
        </authorList>
    </citation>
    <scope>NUCLEOTIDE SEQUENCE [LARGE SCALE GENOMIC DNA]</scope>
    <source>
        <strain evidence="1">S2_012_000_R3_87</strain>
    </source>
</reference>
<dbReference type="Pfam" id="PF13560">
    <property type="entry name" value="HTH_31"/>
    <property type="match status" value="1"/>
</dbReference>
<evidence type="ECO:0000313" key="1">
    <source>
        <dbReference type="EMBL" id="PZO97426.1"/>
    </source>
</evidence>
<gene>
    <name evidence="1" type="ORF">DI609_13175</name>
</gene>
<dbReference type="SUPFAM" id="SSF47413">
    <property type="entry name" value="lambda repressor-like DNA-binding domains"/>
    <property type="match status" value="1"/>
</dbReference>
<dbReference type="InterPro" id="IPR001387">
    <property type="entry name" value="Cro/C1-type_HTH"/>
</dbReference>
<dbReference type="InterPro" id="IPR010982">
    <property type="entry name" value="Lambda_DNA-bd_dom_sf"/>
</dbReference>